<evidence type="ECO:0000313" key="12">
    <source>
        <dbReference type="EMBL" id="NXL22988.1"/>
    </source>
</evidence>
<evidence type="ECO:0000256" key="3">
    <source>
        <dbReference type="ARBA" id="ARBA00022737"/>
    </source>
</evidence>
<dbReference type="EMBL" id="VXAS01017677">
    <property type="protein sequence ID" value="NXL22988.1"/>
    <property type="molecule type" value="Genomic_DNA"/>
</dbReference>
<dbReference type="PROSITE" id="PS00028">
    <property type="entry name" value="ZINC_FINGER_C2H2_1"/>
    <property type="match status" value="2"/>
</dbReference>
<dbReference type="Gene3D" id="3.30.160.60">
    <property type="entry name" value="Classic Zinc Finger"/>
    <property type="match status" value="2"/>
</dbReference>
<keyword evidence="13" id="KW-1185">Reference proteome</keyword>
<dbReference type="PANTHER" id="PTHR23226:SF416">
    <property type="entry name" value="FI01424P"/>
    <property type="match status" value="1"/>
</dbReference>
<feature type="domain" description="C2H2-type" evidence="11">
    <location>
        <begin position="3"/>
        <end position="30"/>
    </location>
</feature>
<keyword evidence="4 9" id="KW-0863">Zinc-finger</keyword>
<dbReference type="SMART" id="SM00355">
    <property type="entry name" value="ZnF_C2H2"/>
    <property type="match status" value="2"/>
</dbReference>
<dbReference type="GO" id="GO:0008270">
    <property type="term" value="F:zinc ion binding"/>
    <property type="evidence" value="ECO:0007669"/>
    <property type="project" value="UniProtKB-KW"/>
</dbReference>
<dbReference type="PANTHER" id="PTHR23226">
    <property type="entry name" value="ZINC FINGER AND SCAN DOMAIN-CONTAINING"/>
    <property type="match status" value="1"/>
</dbReference>
<protein>
    <submittedName>
        <fullName evidence="12">Z286A protein</fullName>
    </submittedName>
</protein>
<feature type="region of interest" description="Disordered" evidence="10">
    <location>
        <begin position="20"/>
        <end position="42"/>
    </location>
</feature>
<reference evidence="12 13" key="1">
    <citation type="submission" date="2019-09" db="EMBL/GenBank/DDBJ databases">
        <title>Bird 10,000 Genomes (B10K) Project - Family phase.</title>
        <authorList>
            <person name="Zhang G."/>
        </authorList>
    </citation>
    <scope>NUCLEOTIDE SEQUENCE [LARGE SCALE GENOMIC DNA]</scope>
    <source>
        <strain evidence="12">B10K-DU-001-45</strain>
        <tissue evidence="12">Muscle</tissue>
    </source>
</reference>
<evidence type="ECO:0000256" key="5">
    <source>
        <dbReference type="ARBA" id="ARBA00022833"/>
    </source>
</evidence>
<proteinExistence type="predicted"/>
<keyword evidence="6" id="KW-0805">Transcription regulation</keyword>
<evidence type="ECO:0000259" key="11">
    <source>
        <dbReference type="PROSITE" id="PS50157"/>
    </source>
</evidence>
<comment type="subcellular location">
    <subcellularLocation>
        <location evidence="1">Nucleus</location>
    </subcellularLocation>
</comment>
<dbReference type="GO" id="GO:0000981">
    <property type="term" value="F:DNA-binding transcription factor activity, RNA polymerase II-specific"/>
    <property type="evidence" value="ECO:0007669"/>
    <property type="project" value="TreeGrafter"/>
</dbReference>
<dbReference type="PROSITE" id="PS50157">
    <property type="entry name" value="ZINC_FINGER_C2H2_2"/>
    <property type="match status" value="2"/>
</dbReference>
<feature type="non-terminal residue" evidence="12">
    <location>
        <position position="1"/>
    </location>
</feature>
<accession>A0A7L0R170</accession>
<gene>
    <name evidence="12" type="primary">Znf286a</name>
    <name evidence="12" type="ORF">SETKIR_R15188</name>
</gene>
<keyword evidence="7" id="KW-0804">Transcription</keyword>
<dbReference type="SUPFAM" id="SSF57667">
    <property type="entry name" value="beta-beta-alpha zinc fingers"/>
    <property type="match status" value="1"/>
</dbReference>
<organism evidence="12 13">
    <name type="scientific">Setophaga kirtlandii</name>
    <name type="common">Kirtland's warbler</name>
    <name type="synonym">Dendroica kirtlandii</name>
    <dbReference type="NCBI Taxonomy" id="298831"/>
    <lineage>
        <taxon>Eukaryota</taxon>
        <taxon>Metazoa</taxon>
        <taxon>Chordata</taxon>
        <taxon>Craniata</taxon>
        <taxon>Vertebrata</taxon>
        <taxon>Euteleostomi</taxon>
        <taxon>Archelosauria</taxon>
        <taxon>Archosauria</taxon>
        <taxon>Dinosauria</taxon>
        <taxon>Saurischia</taxon>
        <taxon>Theropoda</taxon>
        <taxon>Coelurosauria</taxon>
        <taxon>Aves</taxon>
        <taxon>Neognathae</taxon>
        <taxon>Neoaves</taxon>
        <taxon>Telluraves</taxon>
        <taxon>Australaves</taxon>
        <taxon>Passeriformes</taxon>
        <taxon>Passeroidea</taxon>
        <taxon>Parulidae</taxon>
        <taxon>Setophaga</taxon>
    </lineage>
</organism>
<dbReference type="InterPro" id="IPR036236">
    <property type="entry name" value="Znf_C2H2_sf"/>
</dbReference>
<dbReference type="FunFam" id="3.30.160.60:FF:000062">
    <property type="entry name" value="RB-associated KRAB zinc finger protein-like"/>
    <property type="match status" value="1"/>
</dbReference>
<evidence type="ECO:0000256" key="9">
    <source>
        <dbReference type="PROSITE-ProRule" id="PRU00042"/>
    </source>
</evidence>
<dbReference type="AlphaFoldDB" id="A0A7L0R170"/>
<evidence type="ECO:0000256" key="8">
    <source>
        <dbReference type="ARBA" id="ARBA00023242"/>
    </source>
</evidence>
<evidence type="ECO:0000256" key="7">
    <source>
        <dbReference type="ARBA" id="ARBA00023163"/>
    </source>
</evidence>
<evidence type="ECO:0000313" key="13">
    <source>
        <dbReference type="Proteomes" id="UP000550059"/>
    </source>
</evidence>
<keyword evidence="8" id="KW-0539">Nucleus</keyword>
<sequence length="106" mass="11736">SQKTCPECWKTFSDPLALAKHQRVHEETQKIGKSMMESPKIGKSLESQKIGKSLDKSQEICSKCGKTFGDPSALAKHQRVHENSQKIGKSLVESPKIGKSLVESQK</sequence>
<evidence type="ECO:0000256" key="2">
    <source>
        <dbReference type="ARBA" id="ARBA00022723"/>
    </source>
</evidence>
<keyword evidence="3" id="KW-0677">Repeat</keyword>
<evidence type="ECO:0000256" key="6">
    <source>
        <dbReference type="ARBA" id="ARBA00023015"/>
    </source>
</evidence>
<feature type="region of interest" description="Disordered" evidence="10">
    <location>
        <begin position="76"/>
        <end position="106"/>
    </location>
</feature>
<keyword evidence="2" id="KW-0479">Metal-binding</keyword>
<evidence type="ECO:0000256" key="10">
    <source>
        <dbReference type="SAM" id="MobiDB-lite"/>
    </source>
</evidence>
<keyword evidence="5" id="KW-0862">Zinc</keyword>
<feature type="non-terminal residue" evidence="12">
    <location>
        <position position="106"/>
    </location>
</feature>
<dbReference type="InterPro" id="IPR013087">
    <property type="entry name" value="Znf_C2H2_type"/>
</dbReference>
<feature type="domain" description="C2H2-type" evidence="11">
    <location>
        <begin position="59"/>
        <end position="86"/>
    </location>
</feature>
<dbReference type="GO" id="GO:0005634">
    <property type="term" value="C:nucleus"/>
    <property type="evidence" value="ECO:0007669"/>
    <property type="project" value="UniProtKB-SubCell"/>
</dbReference>
<evidence type="ECO:0000256" key="4">
    <source>
        <dbReference type="ARBA" id="ARBA00022771"/>
    </source>
</evidence>
<dbReference type="Proteomes" id="UP000550059">
    <property type="component" value="Unassembled WGS sequence"/>
</dbReference>
<name>A0A7L0R170_SETKR</name>
<comment type="caution">
    <text evidence="12">The sequence shown here is derived from an EMBL/GenBank/DDBJ whole genome shotgun (WGS) entry which is preliminary data.</text>
</comment>
<dbReference type="GO" id="GO:0000978">
    <property type="term" value="F:RNA polymerase II cis-regulatory region sequence-specific DNA binding"/>
    <property type="evidence" value="ECO:0007669"/>
    <property type="project" value="TreeGrafter"/>
</dbReference>
<dbReference type="Pfam" id="PF00096">
    <property type="entry name" value="zf-C2H2"/>
    <property type="match status" value="2"/>
</dbReference>
<evidence type="ECO:0000256" key="1">
    <source>
        <dbReference type="ARBA" id="ARBA00004123"/>
    </source>
</evidence>